<feature type="binding site" evidence="2">
    <location>
        <begin position="210"/>
        <end position="212"/>
    </location>
    <ligand>
        <name>dihydroxyacetone phosphate</name>
        <dbReference type="ChEBI" id="CHEBI:57642"/>
    </ligand>
</feature>
<keyword evidence="3" id="KW-0479">Metal-binding</keyword>
<feature type="binding site" evidence="3">
    <location>
        <position position="134"/>
    </location>
    <ligand>
        <name>Zn(2+)</name>
        <dbReference type="ChEBI" id="CHEBI:29105"/>
        <label>2</label>
    </ligand>
</feature>
<proteinExistence type="predicted"/>
<dbReference type="Proteomes" id="UP000295763">
    <property type="component" value="Unassembled WGS sequence"/>
</dbReference>
<dbReference type="InterPro" id="IPR000771">
    <property type="entry name" value="FBA_II"/>
</dbReference>
<feature type="binding site" evidence="2">
    <location>
        <begin position="231"/>
        <end position="234"/>
    </location>
    <ligand>
        <name>dihydroxyacetone phosphate</name>
        <dbReference type="ChEBI" id="CHEBI:57642"/>
    </ligand>
</feature>
<dbReference type="Gene3D" id="3.20.20.70">
    <property type="entry name" value="Aldolase class I"/>
    <property type="match status" value="1"/>
</dbReference>
<dbReference type="NCBIfam" id="NF005284">
    <property type="entry name" value="PRK06801.1"/>
    <property type="match status" value="1"/>
</dbReference>
<dbReference type="NCBIfam" id="TIGR00167">
    <property type="entry name" value="cbbA"/>
    <property type="match status" value="1"/>
</dbReference>
<organism evidence="4 5">
    <name type="scientific">Cricetibacter osteomyelitidis</name>
    <dbReference type="NCBI Taxonomy" id="1521931"/>
    <lineage>
        <taxon>Bacteria</taxon>
        <taxon>Pseudomonadati</taxon>
        <taxon>Pseudomonadota</taxon>
        <taxon>Gammaproteobacteria</taxon>
        <taxon>Pasteurellales</taxon>
        <taxon>Pasteurellaceae</taxon>
        <taxon>Cricetibacter</taxon>
    </lineage>
</organism>
<dbReference type="GO" id="GO:0009025">
    <property type="term" value="F:tagatose-bisphosphate aldolase activity"/>
    <property type="evidence" value="ECO:0007669"/>
    <property type="project" value="TreeGrafter"/>
</dbReference>
<protein>
    <submittedName>
        <fullName evidence="4">Fructose-bisphosphate aldolase</fullName>
    </submittedName>
</protein>
<keyword evidence="5" id="KW-1185">Reference proteome</keyword>
<dbReference type="AlphaFoldDB" id="A0A4R2SRK9"/>
<name>A0A4R2SRK9_9PAST</name>
<accession>A0A4R2SRK9</accession>
<keyword evidence="3" id="KW-0862">Zinc</keyword>
<dbReference type="GO" id="GO:0005975">
    <property type="term" value="P:carbohydrate metabolic process"/>
    <property type="evidence" value="ECO:0007669"/>
    <property type="project" value="InterPro"/>
</dbReference>
<dbReference type="RefSeq" id="WP_131979053.1">
    <property type="nucleotide sequence ID" value="NZ_SLYB01000034.1"/>
</dbReference>
<dbReference type="PANTHER" id="PTHR30304:SF0">
    <property type="entry name" value="D-TAGATOSE-1,6-BISPHOSPHATE ALDOLASE SUBUNIT GATY-RELATED"/>
    <property type="match status" value="1"/>
</dbReference>
<dbReference type="InterPro" id="IPR050246">
    <property type="entry name" value="Class_II_FBP_aldolase"/>
</dbReference>
<dbReference type="InterPro" id="IPR013785">
    <property type="entry name" value="Aldolase_TIM"/>
</dbReference>
<feature type="binding site" evidence="2">
    <location>
        <position position="182"/>
    </location>
    <ligand>
        <name>dihydroxyacetone phosphate</name>
        <dbReference type="ChEBI" id="CHEBI:57642"/>
    </ligand>
</feature>
<dbReference type="CDD" id="cd00947">
    <property type="entry name" value="TBP_aldolase_IIB"/>
    <property type="match status" value="1"/>
</dbReference>
<evidence type="ECO:0000256" key="1">
    <source>
        <dbReference type="PIRSR" id="PIRSR001359-1"/>
    </source>
</evidence>
<evidence type="ECO:0000256" key="2">
    <source>
        <dbReference type="PIRSR" id="PIRSR001359-2"/>
    </source>
</evidence>
<evidence type="ECO:0000256" key="3">
    <source>
        <dbReference type="PIRSR" id="PIRSR001359-3"/>
    </source>
</evidence>
<dbReference type="EMBL" id="SLYB01000034">
    <property type="protein sequence ID" value="TCP91241.1"/>
    <property type="molecule type" value="Genomic_DNA"/>
</dbReference>
<dbReference type="OrthoDB" id="9803995at2"/>
<comment type="caution">
    <text evidence="4">The sequence shown here is derived from an EMBL/GenBank/DDBJ whole genome shotgun (WGS) entry which is preliminary data.</text>
</comment>
<feature type="binding site" evidence="3">
    <location>
        <position position="104"/>
    </location>
    <ligand>
        <name>Zn(2+)</name>
        <dbReference type="ChEBI" id="CHEBI:29105"/>
        <label>2</label>
    </ligand>
</feature>
<evidence type="ECO:0000313" key="4">
    <source>
        <dbReference type="EMBL" id="TCP91241.1"/>
    </source>
</evidence>
<reference evidence="4 5" key="1">
    <citation type="submission" date="2019-03" db="EMBL/GenBank/DDBJ databases">
        <title>Genomic Encyclopedia of Type Strains, Phase IV (KMG-IV): sequencing the most valuable type-strain genomes for metagenomic binning, comparative biology and taxonomic classification.</title>
        <authorList>
            <person name="Goeker M."/>
        </authorList>
    </citation>
    <scope>NUCLEOTIDE SEQUENCE [LARGE SCALE GENOMIC DNA]</scope>
    <source>
        <strain evidence="4 5">DSM 28404</strain>
    </source>
</reference>
<feature type="binding site" evidence="3">
    <location>
        <position position="181"/>
    </location>
    <ligand>
        <name>Zn(2+)</name>
        <dbReference type="ChEBI" id="CHEBI:29105"/>
        <label>1</label>
        <note>catalytic</note>
    </ligand>
</feature>
<dbReference type="PIRSF" id="PIRSF001359">
    <property type="entry name" value="F_bP_aldolase_II"/>
    <property type="match status" value="1"/>
</dbReference>
<evidence type="ECO:0000313" key="5">
    <source>
        <dbReference type="Proteomes" id="UP000295763"/>
    </source>
</evidence>
<sequence>MSLINLADMLAVANQHKFAVGAFNAIDSNFIDAVFTAAQQNQSPVIVNMAEVHLPYIDMYSASEYIKKKAALANVPVCLNLDHGLTMPTIEKAIECGFSSIMFDGSHLSYEENITQTRKVAELCHQYGISVEGELGAVGGDEGGALESLADQALYTKVEQAKEFVGETGIDALAVAIGNTHGKYKGEPKLDFERLQQIHQAVDVPLVLHGGSGISAADFRKTIALGICKINFFTGMSQAALQSLEKDAGNAELIQKYNYYLLMMSNMQHAISQTVAEQMDIFRSINKAELYART</sequence>
<feature type="binding site" evidence="3">
    <location>
        <position position="83"/>
    </location>
    <ligand>
        <name>Zn(2+)</name>
        <dbReference type="ChEBI" id="CHEBI:29105"/>
        <label>1</label>
        <note>catalytic</note>
    </ligand>
</feature>
<dbReference type="PANTHER" id="PTHR30304">
    <property type="entry name" value="D-TAGATOSE-1,6-BISPHOSPHATE ALDOLASE"/>
    <property type="match status" value="1"/>
</dbReference>
<dbReference type="GO" id="GO:0008270">
    <property type="term" value="F:zinc ion binding"/>
    <property type="evidence" value="ECO:0007669"/>
    <property type="project" value="InterPro"/>
</dbReference>
<dbReference type="SUPFAM" id="SSF51569">
    <property type="entry name" value="Aldolase"/>
    <property type="match status" value="1"/>
</dbReference>
<feature type="binding site" evidence="3">
    <location>
        <position position="209"/>
    </location>
    <ligand>
        <name>Zn(2+)</name>
        <dbReference type="ChEBI" id="CHEBI:29105"/>
        <label>1</label>
        <note>catalytic</note>
    </ligand>
</feature>
<comment type="cofactor">
    <cofactor evidence="3">
        <name>Zn(2+)</name>
        <dbReference type="ChEBI" id="CHEBI:29105"/>
    </cofactor>
    <text evidence="3">Binds 2 Zn(2+) ions per subunit. One is catalytic and the other provides a structural contribution.</text>
</comment>
<dbReference type="Pfam" id="PF01116">
    <property type="entry name" value="F_bP_aldolase"/>
    <property type="match status" value="1"/>
</dbReference>
<dbReference type="GO" id="GO:0005829">
    <property type="term" value="C:cytosol"/>
    <property type="evidence" value="ECO:0007669"/>
    <property type="project" value="TreeGrafter"/>
</dbReference>
<feature type="active site" description="Proton donor" evidence="1">
    <location>
        <position position="82"/>
    </location>
</feature>
<gene>
    <name evidence="4" type="ORF">EDC44_13416</name>
</gene>
<dbReference type="PROSITE" id="PS00806">
    <property type="entry name" value="ALDOLASE_CLASS_II_2"/>
    <property type="match status" value="1"/>
</dbReference>